<name>A0A401TK07_CHIPU</name>
<keyword evidence="2" id="KW-1185">Reference proteome</keyword>
<dbReference type="EMBL" id="BEZZ01093997">
    <property type="protein sequence ID" value="GCC42956.1"/>
    <property type="molecule type" value="Genomic_DNA"/>
</dbReference>
<organism evidence="1 2">
    <name type="scientific">Chiloscyllium punctatum</name>
    <name type="common">Brownbanded bambooshark</name>
    <name type="synonym">Hemiscyllium punctatum</name>
    <dbReference type="NCBI Taxonomy" id="137246"/>
    <lineage>
        <taxon>Eukaryota</taxon>
        <taxon>Metazoa</taxon>
        <taxon>Chordata</taxon>
        <taxon>Craniata</taxon>
        <taxon>Vertebrata</taxon>
        <taxon>Chondrichthyes</taxon>
        <taxon>Elasmobranchii</taxon>
        <taxon>Galeomorphii</taxon>
        <taxon>Galeoidea</taxon>
        <taxon>Orectolobiformes</taxon>
        <taxon>Hemiscylliidae</taxon>
        <taxon>Chiloscyllium</taxon>
    </lineage>
</organism>
<sequence>MVWVRGKGAACRNVTAASRLRRFLRPDQQGQENRIRIWRLRDRESTLG</sequence>
<feature type="non-terminal residue" evidence="1">
    <location>
        <position position="48"/>
    </location>
</feature>
<proteinExistence type="predicted"/>
<protein>
    <submittedName>
        <fullName evidence="1">Uncharacterized protein</fullName>
    </submittedName>
</protein>
<evidence type="ECO:0000313" key="2">
    <source>
        <dbReference type="Proteomes" id="UP000287033"/>
    </source>
</evidence>
<gene>
    <name evidence="1" type="ORF">chiPu_0027063</name>
</gene>
<evidence type="ECO:0000313" key="1">
    <source>
        <dbReference type="EMBL" id="GCC42956.1"/>
    </source>
</evidence>
<accession>A0A401TK07</accession>
<reference evidence="1 2" key="1">
    <citation type="journal article" date="2018" name="Nat. Ecol. Evol.">
        <title>Shark genomes provide insights into elasmobranch evolution and the origin of vertebrates.</title>
        <authorList>
            <person name="Hara Y"/>
            <person name="Yamaguchi K"/>
            <person name="Onimaru K"/>
            <person name="Kadota M"/>
            <person name="Koyanagi M"/>
            <person name="Keeley SD"/>
            <person name="Tatsumi K"/>
            <person name="Tanaka K"/>
            <person name="Motone F"/>
            <person name="Kageyama Y"/>
            <person name="Nozu R"/>
            <person name="Adachi N"/>
            <person name="Nishimura O"/>
            <person name="Nakagawa R"/>
            <person name="Tanegashima C"/>
            <person name="Kiyatake I"/>
            <person name="Matsumoto R"/>
            <person name="Murakumo K"/>
            <person name="Nishida K"/>
            <person name="Terakita A"/>
            <person name="Kuratani S"/>
            <person name="Sato K"/>
            <person name="Hyodo S Kuraku.S."/>
        </authorList>
    </citation>
    <scope>NUCLEOTIDE SEQUENCE [LARGE SCALE GENOMIC DNA]</scope>
</reference>
<comment type="caution">
    <text evidence="1">The sequence shown here is derived from an EMBL/GenBank/DDBJ whole genome shotgun (WGS) entry which is preliminary data.</text>
</comment>
<dbReference type="AlphaFoldDB" id="A0A401TK07"/>
<dbReference type="Proteomes" id="UP000287033">
    <property type="component" value="Unassembled WGS sequence"/>
</dbReference>